<accession>A0A2H0ZG51</accession>
<evidence type="ECO:0000313" key="4">
    <source>
        <dbReference type="EMBL" id="PIS49621.1"/>
    </source>
</evidence>
<dbReference type="EMBL" id="PEKT02000009">
    <property type="protein sequence ID" value="PIS49621.1"/>
    <property type="molecule type" value="Genomic_DNA"/>
</dbReference>
<dbReference type="VEuPathDB" id="FungiDB:B9J08_004645"/>
<dbReference type="AlphaFoldDB" id="A0A2H0ZG51"/>
<keyword evidence="3" id="KW-0812">Transmembrane</keyword>
<feature type="transmembrane region" description="Helical" evidence="3">
    <location>
        <begin position="514"/>
        <end position="544"/>
    </location>
</feature>
<dbReference type="VEuPathDB" id="FungiDB:CJJ09_004658"/>
<organism evidence="4">
    <name type="scientific">Candidozyma auris</name>
    <name type="common">Yeast</name>
    <name type="synonym">Candida auris</name>
    <dbReference type="NCBI Taxonomy" id="498019"/>
    <lineage>
        <taxon>Eukaryota</taxon>
        <taxon>Fungi</taxon>
        <taxon>Dikarya</taxon>
        <taxon>Ascomycota</taxon>
        <taxon>Saccharomycotina</taxon>
        <taxon>Pichiomycetes</taxon>
        <taxon>Metschnikowiaceae</taxon>
        <taxon>Candidozyma</taxon>
    </lineage>
</organism>
<dbReference type="OMA" id="CAPMIAM"/>
<protein>
    <submittedName>
        <fullName evidence="4">Uncharacterized protein</fullName>
    </submittedName>
</protein>
<name>A0A2H0ZG51_CANAR</name>
<feature type="region of interest" description="Disordered" evidence="2">
    <location>
        <begin position="305"/>
        <end position="332"/>
    </location>
</feature>
<feature type="transmembrane region" description="Helical" evidence="3">
    <location>
        <begin position="550"/>
        <end position="569"/>
    </location>
</feature>
<feature type="compositionally biased region" description="Basic and acidic residues" evidence="2">
    <location>
        <begin position="305"/>
        <end position="323"/>
    </location>
</feature>
<evidence type="ECO:0000256" key="2">
    <source>
        <dbReference type="SAM" id="MobiDB-lite"/>
    </source>
</evidence>
<dbReference type="EMBL" id="CP076753">
    <property type="protein sequence ID" value="QWW25246.1"/>
    <property type="molecule type" value="Genomic_DNA"/>
</dbReference>
<reference evidence="5" key="3">
    <citation type="submission" date="2021-06" db="EMBL/GenBank/DDBJ databases">
        <title>Candida auris outbreak in lebanese hospital.</title>
        <authorList>
            <person name="Finianos M."/>
        </authorList>
    </citation>
    <scope>NUCLEOTIDE SEQUENCE</scope>
    <source>
        <strain evidence="5">CA7LBN</strain>
    </source>
</reference>
<dbReference type="Proteomes" id="UP000825438">
    <property type="component" value="Chromosome V"/>
</dbReference>
<evidence type="ECO:0000256" key="1">
    <source>
        <dbReference type="SAM" id="Coils"/>
    </source>
</evidence>
<dbReference type="VEuPathDB" id="FungiDB:QG37_07387"/>
<dbReference type="VEuPathDB" id="FungiDB:CJI96_0004505"/>
<dbReference type="VEuPathDB" id="FungiDB:CJJ07_001434"/>
<feature type="compositionally biased region" description="Low complexity" evidence="2">
    <location>
        <begin position="21"/>
        <end position="40"/>
    </location>
</feature>
<keyword evidence="3" id="KW-0472">Membrane</keyword>
<keyword evidence="1" id="KW-0175">Coiled coil</keyword>
<gene>
    <name evidence="4" type="ORF">B9J08_004645</name>
    <name evidence="5" type="ORF">CA7LBN_004128</name>
</gene>
<evidence type="ECO:0000313" key="5">
    <source>
        <dbReference type="EMBL" id="QWW25246.1"/>
    </source>
</evidence>
<reference evidence="4" key="2">
    <citation type="submission" date="2017-11" db="EMBL/GenBank/DDBJ databases">
        <title>Candida auris genome assembly and annotation.</title>
        <authorList>
            <person name="Munoz J.F."/>
            <person name="Gade L.G."/>
            <person name="Chow N.A."/>
            <person name="Litvintseva A.P."/>
            <person name="Loparev V.N."/>
            <person name="Cuomo C.A."/>
        </authorList>
    </citation>
    <scope>NUCLEOTIDE SEQUENCE</scope>
    <source>
        <strain evidence="4">B8441</strain>
    </source>
</reference>
<reference evidence="4" key="1">
    <citation type="journal article" date="2017" name="Clin. Infect. Dis.">
        <title>Simultaneous emergence of multidrug-resistant Candida auris on 3 continents confirmed by whole-genome sequencing and epidemiological analyses.</title>
        <authorList>
            <person name="Lockhart S.R."/>
            <person name="Etienne K.A."/>
            <person name="Vallabhaneni S."/>
            <person name="Farooqi J."/>
            <person name="Chowdhary A."/>
            <person name="Govender N.P."/>
            <person name="Colombo A.L."/>
            <person name="Calvo B."/>
            <person name="Cuomo C.A."/>
            <person name="Desjardins C.A."/>
            <person name="Berkow E.L."/>
            <person name="Castanheira M."/>
            <person name="Magobo R.E."/>
            <person name="Jabeen K."/>
            <person name="Asghar R.J."/>
            <person name="Meis J.F."/>
            <person name="Jackson B."/>
            <person name="Chiller T."/>
            <person name="Litvintseva A.P."/>
        </authorList>
    </citation>
    <scope>NUCLEOTIDE SEQUENCE [LARGE SCALE GENOMIC DNA]</scope>
    <source>
        <strain evidence="4">B8441</strain>
    </source>
</reference>
<dbReference type="STRING" id="498019.A0A2H0ZG51"/>
<sequence>MNVSRTAYFTSDYLDKRKNGSKSTLPSRSSSMSPRAASPLNSPSTPRSENPDDLDEALTPAHLNYLYKKKHRSVDYSDYYSRAVNRPKRKGYVNDESSSFQTEEFDSIYENVRKQPKEYDGYYIDQKRRYEEAEEIKPKMFTHKTFMDVFDKDQDERFNPIDVVFDDPERMRELEKKQKLSRAVKNVQKKVGINDYNSYDYYIENEIDDARRAKEMKQREAKMAKQKAKSEKKAFKLALKKKKKEEKEQDLFVEHVSDDSDDEAMEGFSRPPENENLKKAWKRKWKNAKKALGDDYFDSYNREREARQQIKSRQEDVGDEKSRITLPPSGAISGAVGPNENFHPLWNYILSWLVYTPPINPDPEPSGKIVELDRDFSTASAQGKKKKQLAPKNPFKNYKSKLKKWNEPASAFLPGGRGLPDTSSQRTFDQASRASSFYTYSELPEEIELSDDGELGDEIIMGESSIEPYHGYPPTSSQAMIAKENSFGRLHEGGPVKIVSNINSLIKSIKIMKIIFAPIDIIAVHFPSLQTVVILIELVIFMWILYELSLLIDALCMAIKAVCAPMIAIGKFMNRIM</sequence>
<proteinExistence type="predicted"/>
<feature type="region of interest" description="Disordered" evidence="2">
    <location>
        <begin position="1"/>
        <end position="57"/>
    </location>
</feature>
<evidence type="ECO:0000256" key="3">
    <source>
        <dbReference type="SAM" id="Phobius"/>
    </source>
</evidence>
<dbReference type="VEuPathDB" id="FungiDB:CJI97_004807"/>
<keyword evidence="3" id="KW-1133">Transmembrane helix</keyword>
<feature type="coiled-coil region" evidence="1">
    <location>
        <begin position="170"/>
        <end position="245"/>
    </location>
</feature>